<accession>A0A2V3ZGD3</accession>
<dbReference type="SUPFAM" id="SSF53448">
    <property type="entry name" value="Nucleotide-diphospho-sugar transferases"/>
    <property type="match status" value="1"/>
</dbReference>
<dbReference type="EMBL" id="QFWX01000044">
    <property type="protein sequence ID" value="PXX88147.1"/>
    <property type="molecule type" value="Genomic_DNA"/>
</dbReference>
<feature type="domain" description="Glycosyltransferase 2-like" evidence="1">
    <location>
        <begin position="17"/>
        <end position="94"/>
    </location>
</feature>
<sequence>MTSTITNENKQNSSLFSVIIPTYKEWESLKTCLDCLDDQTLPKEKFEIIVMNDNTAPRPPLQLSKNVDLCSESKPGSYAARNTGLGVARGNVVA</sequence>
<dbReference type="Proteomes" id="UP000253987">
    <property type="component" value="Unassembled WGS sequence"/>
</dbReference>
<name>A0A2V3ZGD3_9GAMM</name>
<dbReference type="CDD" id="cd00761">
    <property type="entry name" value="Glyco_tranf_GTA_type"/>
    <property type="match status" value="1"/>
</dbReference>
<dbReference type="OrthoDB" id="9069044at2"/>
<dbReference type="InterPro" id="IPR001173">
    <property type="entry name" value="Glyco_trans_2-like"/>
</dbReference>
<dbReference type="InterPro" id="IPR029044">
    <property type="entry name" value="Nucleotide-diphossugar_trans"/>
</dbReference>
<dbReference type="AlphaFoldDB" id="A0A2V3ZGD3"/>
<keyword evidence="3" id="KW-1185">Reference proteome</keyword>
<reference evidence="3" key="1">
    <citation type="submission" date="2018-05" db="EMBL/GenBank/DDBJ databases">
        <authorList>
            <person name="Lu D."/>
        </authorList>
    </citation>
    <scope>NUCLEOTIDE SEQUENCE [LARGE SCALE GENOMIC DNA]</scope>
    <source>
        <strain evidence="3">F01</strain>
    </source>
</reference>
<organism evidence="2 3">
    <name type="scientific">Marinobacter vulgaris</name>
    <dbReference type="NCBI Taxonomy" id="1928331"/>
    <lineage>
        <taxon>Bacteria</taxon>
        <taxon>Pseudomonadati</taxon>
        <taxon>Pseudomonadota</taxon>
        <taxon>Gammaproteobacteria</taxon>
        <taxon>Pseudomonadales</taxon>
        <taxon>Marinobacteraceae</taxon>
        <taxon>Marinobacter</taxon>
    </lineage>
</organism>
<evidence type="ECO:0000313" key="3">
    <source>
        <dbReference type="Proteomes" id="UP000253987"/>
    </source>
</evidence>
<protein>
    <recommendedName>
        <fullName evidence="1">Glycosyltransferase 2-like domain-containing protein</fullName>
    </recommendedName>
</protein>
<dbReference type="RefSeq" id="WP_114614529.1">
    <property type="nucleotide sequence ID" value="NZ_QFWX01000044.1"/>
</dbReference>
<dbReference type="Gene3D" id="3.90.550.10">
    <property type="entry name" value="Spore Coat Polysaccharide Biosynthesis Protein SpsA, Chain A"/>
    <property type="match status" value="1"/>
</dbReference>
<dbReference type="Pfam" id="PF00535">
    <property type="entry name" value="Glycos_transf_2"/>
    <property type="match status" value="1"/>
</dbReference>
<comment type="caution">
    <text evidence="2">The sequence shown here is derived from an EMBL/GenBank/DDBJ whole genome shotgun (WGS) entry which is preliminary data.</text>
</comment>
<evidence type="ECO:0000313" key="2">
    <source>
        <dbReference type="EMBL" id="PXX88147.1"/>
    </source>
</evidence>
<gene>
    <name evidence="2" type="ORF">DIT71_17725</name>
</gene>
<proteinExistence type="predicted"/>
<evidence type="ECO:0000259" key="1">
    <source>
        <dbReference type="Pfam" id="PF00535"/>
    </source>
</evidence>
<reference evidence="2 3" key="2">
    <citation type="submission" date="2018-06" db="EMBL/GenBank/DDBJ databases">
        <title>Marinobactersediminissp. nov, a moderately halophilic bacterium isolated from marine solar saltern.</title>
        <authorList>
            <person name="Zhang Y."/>
        </authorList>
    </citation>
    <scope>NUCLEOTIDE SEQUENCE [LARGE SCALE GENOMIC DNA]</scope>
    <source>
        <strain evidence="2 3">F01</strain>
    </source>
</reference>